<dbReference type="Pfam" id="PF00252">
    <property type="entry name" value="Ribosomal_L16"/>
    <property type="match status" value="1"/>
</dbReference>
<evidence type="ECO:0000256" key="3">
    <source>
        <dbReference type="ARBA" id="ARBA00012251"/>
    </source>
</evidence>
<dbReference type="GO" id="GO:0008270">
    <property type="term" value="F:zinc ion binding"/>
    <property type="evidence" value="ECO:0007669"/>
    <property type="project" value="UniProtKB-KW"/>
</dbReference>
<evidence type="ECO:0000256" key="8">
    <source>
        <dbReference type="ARBA" id="ARBA00022786"/>
    </source>
</evidence>
<dbReference type="SMART" id="SM00184">
    <property type="entry name" value="RING"/>
    <property type="match status" value="3"/>
</dbReference>
<evidence type="ECO:0000256" key="7">
    <source>
        <dbReference type="ARBA" id="ARBA00022771"/>
    </source>
</evidence>
<organism evidence="16 17">
    <name type="scientific">Pseudozyma hubeiensis (strain SY62)</name>
    <name type="common">Yeast</name>
    <dbReference type="NCBI Taxonomy" id="1305764"/>
    <lineage>
        <taxon>Eukaryota</taxon>
        <taxon>Fungi</taxon>
        <taxon>Dikarya</taxon>
        <taxon>Basidiomycota</taxon>
        <taxon>Ustilaginomycotina</taxon>
        <taxon>Ustilaginomycetes</taxon>
        <taxon>Ustilaginales</taxon>
        <taxon>Ustilaginaceae</taxon>
        <taxon>Pseudozyma</taxon>
    </lineage>
</organism>
<evidence type="ECO:0000256" key="2">
    <source>
        <dbReference type="ARBA" id="ARBA00008931"/>
    </source>
</evidence>
<dbReference type="eggNOG" id="KOG0857">
    <property type="taxonomic scope" value="Eukaryota"/>
</dbReference>
<evidence type="ECO:0000256" key="12">
    <source>
        <dbReference type="PROSITE-ProRule" id="PRU00175"/>
    </source>
</evidence>
<dbReference type="HOGENOM" id="CLU_332914_0_0_1"/>
<dbReference type="EC" id="2.3.2.31" evidence="3"/>
<evidence type="ECO:0000256" key="10">
    <source>
        <dbReference type="ARBA" id="ARBA00022980"/>
    </source>
</evidence>
<keyword evidence="10" id="KW-0689">Ribosomal protein</keyword>
<dbReference type="Gene3D" id="3.30.40.10">
    <property type="entry name" value="Zinc/RING finger domain, C3HC4 (zinc finger)"/>
    <property type="match status" value="1"/>
</dbReference>
<dbReference type="Proteomes" id="UP000014071">
    <property type="component" value="Unassembled WGS sequence"/>
</dbReference>
<dbReference type="Pfam" id="PF21235">
    <property type="entry name" value="UBA_ARI1"/>
    <property type="match status" value="1"/>
</dbReference>
<dbReference type="EMBL" id="DF238829">
    <property type="protein sequence ID" value="GAC99237.1"/>
    <property type="molecule type" value="Genomic_DNA"/>
</dbReference>
<dbReference type="Pfam" id="PF01485">
    <property type="entry name" value="IBR"/>
    <property type="match status" value="1"/>
</dbReference>
<dbReference type="PROSITE" id="PS00518">
    <property type="entry name" value="ZF_RING_1"/>
    <property type="match status" value="1"/>
</dbReference>
<dbReference type="GO" id="GO:0003735">
    <property type="term" value="F:structural constituent of ribosome"/>
    <property type="evidence" value="ECO:0007669"/>
    <property type="project" value="InterPro"/>
</dbReference>
<dbReference type="CDD" id="cd20356">
    <property type="entry name" value="Rcat_RBR_HHARI-like"/>
    <property type="match status" value="1"/>
</dbReference>
<evidence type="ECO:0000313" key="17">
    <source>
        <dbReference type="Proteomes" id="UP000014071"/>
    </source>
</evidence>
<reference evidence="17" key="1">
    <citation type="journal article" date="2013" name="Genome Announc.">
        <title>Draft genome sequence of the basidiomycetous yeast-like fungus Pseudozyma hubeiensis SY62, which produces an abundant amount of the biosurfactant mannosylerythritol lipids.</title>
        <authorList>
            <person name="Konishi M."/>
            <person name="Hatada Y."/>
            <person name="Horiuchi J."/>
        </authorList>
    </citation>
    <scope>NUCLEOTIDE SEQUENCE [LARGE SCALE GENOMIC DNA]</scope>
    <source>
        <strain evidence="17">SY62</strain>
    </source>
</reference>
<dbReference type="PROSITE" id="PS50089">
    <property type="entry name" value="ZF_RING_2"/>
    <property type="match status" value="1"/>
</dbReference>
<evidence type="ECO:0000256" key="11">
    <source>
        <dbReference type="ARBA" id="ARBA00023274"/>
    </source>
</evidence>
<evidence type="ECO:0000313" key="16">
    <source>
        <dbReference type="EMBL" id="GAC99237.1"/>
    </source>
</evidence>
<evidence type="ECO:0000256" key="4">
    <source>
        <dbReference type="ARBA" id="ARBA00022679"/>
    </source>
</evidence>
<dbReference type="InterPro" id="IPR044066">
    <property type="entry name" value="TRIAD_supradom"/>
</dbReference>
<dbReference type="InterPro" id="IPR016180">
    <property type="entry name" value="Ribosomal_uL16_dom"/>
</dbReference>
<dbReference type="InterPro" id="IPR036920">
    <property type="entry name" value="Ribosomal_uL16_sf"/>
</dbReference>
<evidence type="ECO:0000256" key="9">
    <source>
        <dbReference type="ARBA" id="ARBA00022833"/>
    </source>
</evidence>
<dbReference type="PROSITE" id="PS51873">
    <property type="entry name" value="TRIAD"/>
    <property type="match status" value="1"/>
</dbReference>
<keyword evidence="8" id="KW-0833">Ubl conjugation pathway</keyword>
<dbReference type="InterPro" id="IPR047873">
    <property type="entry name" value="Ribosomal_uL16"/>
</dbReference>
<keyword evidence="17" id="KW-1185">Reference proteome</keyword>
<dbReference type="InterPro" id="IPR017907">
    <property type="entry name" value="Znf_RING_CS"/>
</dbReference>
<dbReference type="InterPro" id="IPR001841">
    <property type="entry name" value="Znf_RING"/>
</dbReference>
<keyword evidence="5" id="KW-0479">Metal-binding</keyword>
<proteinExistence type="inferred from homology"/>
<dbReference type="eggNOG" id="KOG1815">
    <property type="taxonomic scope" value="Eukaryota"/>
</dbReference>
<dbReference type="FunFam" id="3.30.40.10:FF:000019">
    <property type="entry name" value="RBR-type E3 ubiquitin transferase"/>
    <property type="match status" value="1"/>
</dbReference>
<dbReference type="Gene3D" id="1.20.120.1750">
    <property type="match status" value="1"/>
</dbReference>
<dbReference type="SMART" id="SM00647">
    <property type="entry name" value="IBR"/>
    <property type="match status" value="2"/>
</dbReference>
<dbReference type="AlphaFoldDB" id="R9PD97"/>
<dbReference type="FunFam" id="1.20.120.1750:FF:000007">
    <property type="entry name" value="RBR-type E3 ubiquitin transferase"/>
    <property type="match status" value="1"/>
</dbReference>
<dbReference type="InterPro" id="IPR018957">
    <property type="entry name" value="Znf_C3HC4_RING-type"/>
</dbReference>
<dbReference type="Pfam" id="PF22191">
    <property type="entry name" value="IBR_1"/>
    <property type="match status" value="1"/>
</dbReference>
<keyword evidence="6" id="KW-0677">Repeat</keyword>
<sequence length="859" mass="98480">MADVKTIGDTNQGGTCPCWCGGGADHRRDHDHLGACGACRHDRYRQRRVHGAFGSWRVFKMGRRPARCYRYCKNKPFPKSRYNRGVPDPKIRIYDLGRKKASVDDFPFCAHLVCDEHQQITSEALEAARICANKYITKTSGKDSFHLRVRVHPFHVIRINKMLSCAGADRLQTGMRGAYGKPYDTVARVNIGQILLSVRTRDSNKAVVLEALRRSRYKFAGRQKIIISKKWGFTNMNREQYAEAKQSNRILKDGCYLQYINNHGPLEQNLRLQARVAAQNLSCHRLNRTNSEHRDSLSSEKQHVFSIGAMEEPLSQPELLQRSSRTRSPHIPTADMSDLSDEYLLDDDVEDTMDEDSTYGYDDAVDSEEDEDELGFGVADDAFAAPDSATERSKSYEVDYKSHTVASIEEAQHKEVEQIASMFMIKDTDAAILLRHFGWNKERLIERYMESSDKVNLEAGVHEDPSRPKLQRLAGFTCEVCFMSSDDMPGAKMETLALACGHRYCRDCYQQYLEQKIKSEGESRRVQCMREKCNLVIDEGTVGLVVEPKVFERYKILLNRTYVDDSSILRWCPAPNCELAVECHVSNKELSKVVPSVACDCGHAFCFGCGNAAHAPAICPVAKLWLKKCEDDSETANWISANTKECPKCTSTIEKNGGCNHMTCRKCKYEWCWICAGPWTEHGNSWYNCNRFDEKSGAEARDSQAKSRAQLERYLHYFNRFANHEQSAKLDRDLYGRTEKKMEEMQVSSGLTWIEVQFLKKAVDTLTECRMTLKWTYCMAYYLARDNMTELFEDNQRDLEKAVEDLSEQLEKPIEPKTIPELRQKVTDLTVYVQKRRGILLSDTAEGFQEDRWHWNIAI</sequence>
<feature type="compositionally biased region" description="Acidic residues" evidence="13">
    <location>
        <begin position="338"/>
        <end position="372"/>
    </location>
</feature>
<dbReference type="InterPro" id="IPR002867">
    <property type="entry name" value="IBR_dom"/>
</dbReference>
<keyword evidence="11" id="KW-0687">Ribonucleoprotein</keyword>
<dbReference type="InterPro" id="IPR048962">
    <property type="entry name" value="ARIH1-like_UBL"/>
</dbReference>
<dbReference type="SUPFAM" id="SSF54686">
    <property type="entry name" value="Ribosomal protein L16p/L10e"/>
    <property type="match status" value="1"/>
</dbReference>
<dbReference type="NCBIfam" id="NF003239">
    <property type="entry name" value="PRK04199.1-4"/>
    <property type="match status" value="1"/>
</dbReference>
<dbReference type="CDD" id="cd01433">
    <property type="entry name" value="Ribosomal_L16_L10e"/>
    <property type="match status" value="1"/>
</dbReference>
<dbReference type="STRING" id="1305764.R9PD97"/>
<dbReference type="NCBIfam" id="TIGR00279">
    <property type="entry name" value="uL16_euk_arch"/>
    <property type="match status" value="1"/>
</dbReference>
<name>R9PD97_PSEHS</name>
<dbReference type="GO" id="GO:0005840">
    <property type="term" value="C:ribosome"/>
    <property type="evidence" value="ECO:0007669"/>
    <property type="project" value="UniProtKB-KW"/>
</dbReference>
<keyword evidence="7 12" id="KW-0863">Zinc-finger</keyword>
<dbReference type="PANTHER" id="PTHR11726">
    <property type="entry name" value="60S RIBOSOMAL PROTEIN L10"/>
    <property type="match status" value="1"/>
</dbReference>
<evidence type="ECO:0000256" key="6">
    <source>
        <dbReference type="ARBA" id="ARBA00022737"/>
    </source>
</evidence>
<dbReference type="GO" id="GO:0006412">
    <property type="term" value="P:translation"/>
    <property type="evidence" value="ECO:0007669"/>
    <property type="project" value="InterPro"/>
</dbReference>
<gene>
    <name evidence="16" type="ORF">PHSY_006837</name>
</gene>
<evidence type="ECO:0000256" key="1">
    <source>
        <dbReference type="ARBA" id="ARBA00001798"/>
    </source>
</evidence>
<feature type="domain" description="RING-type" evidence="14">
    <location>
        <begin position="478"/>
        <end position="532"/>
    </location>
</feature>
<accession>R9PD97</accession>
<dbReference type="GO" id="GO:1990904">
    <property type="term" value="C:ribonucleoprotein complex"/>
    <property type="evidence" value="ECO:0007669"/>
    <property type="project" value="UniProtKB-KW"/>
</dbReference>
<dbReference type="Pfam" id="PF19422">
    <property type="entry name" value="Ariadne"/>
    <property type="match status" value="1"/>
</dbReference>
<evidence type="ECO:0000259" key="14">
    <source>
        <dbReference type="PROSITE" id="PS50089"/>
    </source>
</evidence>
<dbReference type="CDD" id="cd16625">
    <property type="entry name" value="RING-HC_RBR_HEL2-like"/>
    <property type="match status" value="1"/>
</dbReference>
<dbReference type="InterPro" id="IPR045840">
    <property type="entry name" value="Ariadne"/>
</dbReference>
<evidence type="ECO:0000256" key="5">
    <source>
        <dbReference type="ARBA" id="ARBA00022723"/>
    </source>
</evidence>
<evidence type="ECO:0000259" key="15">
    <source>
        <dbReference type="PROSITE" id="PS51873"/>
    </source>
</evidence>
<feature type="region of interest" description="Disordered" evidence="13">
    <location>
        <begin position="312"/>
        <end position="372"/>
    </location>
</feature>
<comment type="catalytic activity">
    <reaction evidence="1">
        <text>[E2 ubiquitin-conjugating enzyme]-S-ubiquitinyl-L-cysteine + [acceptor protein]-L-lysine = [E2 ubiquitin-conjugating enzyme]-L-cysteine + [acceptor protein]-N(6)-ubiquitinyl-L-lysine.</text>
        <dbReference type="EC" id="2.3.2.31"/>
    </reaction>
</comment>
<dbReference type="SUPFAM" id="SSF57850">
    <property type="entry name" value="RING/U-box"/>
    <property type="match status" value="3"/>
</dbReference>
<dbReference type="InterPro" id="IPR001197">
    <property type="entry name" value="Ribosomal_uL16_euk_arch"/>
</dbReference>
<evidence type="ECO:0000256" key="13">
    <source>
        <dbReference type="SAM" id="MobiDB-lite"/>
    </source>
</evidence>
<dbReference type="RefSeq" id="XP_012192824.1">
    <property type="nucleotide sequence ID" value="XM_012337434.1"/>
</dbReference>
<dbReference type="Gene3D" id="3.90.1170.10">
    <property type="entry name" value="Ribosomal protein L10e/L16"/>
    <property type="match status" value="1"/>
</dbReference>
<dbReference type="OrthoDB" id="10009520at2759"/>
<dbReference type="InterPro" id="IPR013083">
    <property type="entry name" value="Znf_RING/FYVE/PHD"/>
</dbReference>
<dbReference type="GO" id="GO:0061630">
    <property type="term" value="F:ubiquitin protein ligase activity"/>
    <property type="evidence" value="ECO:0007669"/>
    <property type="project" value="UniProtKB-EC"/>
</dbReference>
<keyword evidence="4" id="KW-0808">Transferase</keyword>
<dbReference type="GeneID" id="24112103"/>
<keyword evidence="9" id="KW-0862">Zinc</keyword>
<dbReference type="Pfam" id="PF00097">
    <property type="entry name" value="zf-C3HC4"/>
    <property type="match status" value="1"/>
</dbReference>
<dbReference type="FunFam" id="3.90.1170.10:FF:000002">
    <property type="entry name" value="60S ribosomal protein L10"/>
    <property type="match status" value="1"/>
</dbReference>
<feature type="domain" description="RING-type" evidence="15">
    <location>
        <begin position="474"/>
        <end position="693"/>
    </location>
</feature>
<protein>
    <recommendedName>
        <fullName evidence="3">RBR-type E3 ubiquitin transferase</fullName>
        <ecNumber evidence="3">2.3.2.31</ecNumber>
    </recommendedName>
</protein>
<comment type="similarity">
    <text evidence="2">Belongs to the universal ribosomal protein uL16 family.</text>
</comment>